<keyword evidence="6 12" id="KW-0863">Zinc-finger</keyword>
<dbReference type="OrthoDB" id="10057795at2759"/>
<dbReference type="PROSITE" id="PS50135">
    <property type="entry name" value="ZF_ZZ_2"/>
    <property type="match status" value="1"/>
</dbReference>
<dbReference type="CDD" id="cd00176">
    <property type="entry name" value="SPEC"/>
    <property type="match status" value="3"/>
</dbReference>
<feature type="coiled-coil region" evidence="13">
    <location>
        <begin position="1474"/>
        <end position="1501"/>
    </location>
</feature>
<organism evidence="19 21">
    <name type="scientific">Dracunculus medinensis</name>
    <name type="common">Guinea worm</name>
    <dbReference type="NCBI Taxonomy" id="318479"/>
    <lineage>
        <taxon>Eukaryota</taxon>
        <taxon>Metazoa</taxon>
        <taxon>Ecdysozoa</taxon>
        <taxon>Nematoda</taxon>
        <taxon>Chromadorea</taxon>
        <taxon>Rhabditida</taxon>
        <taxon>Spirurina</taxon>
        <taxon>Dracunculoidea</taxon>
        <taxon>Dracunculidae</taxon>
        <taxon>Dracunculus</taxon>
    </lineage>
</organism>
<feature type="coiled-coil region" evidence="13">
    <location>
        <begin position="928"/>
        <end position="955"/>
    </location>
</feature>
<keyword evidence="7" id="KW-0862">Zinc</keyword>
<dbReference type="SMART" id="SM00456">
    <property type="entry name" value="WW"/>
    <property type="match status" value="1"/>
</dbReference>
<feature type="domain" description="Calponin-homology (CH)" evidence="16">
    <location>
        <begin position="146"/>
        <end position="251"/>
    </location>
</feature>
<dbReference type="Pfam" id="PF23729">
    <property type="entry name" value="Spectrin_Dys-1"/>
    <property type="match status" value="1"/>
</dbReference>
<dbReference type="SUPFAM" id="SSF47576">
    <property type="entry name" value="Calponin-homology domain, CH-domain"/>
    <property type="match status" value="1"/>
</dbReference>
<dbReference type="InterPro" id="IPR000433">
    <property type="entry name" value="Znf_ZZ"/>
</dbReference>
<feature type="coiled-coil region" evidence="13">
    <location>
        <begin position="814"/>
        <end position="851"/>
    </location>
</feature>
<keyword evidence="10" id="KW-0009">Actin-binding</keyword>
<dbReference type="PROSITE" id="PS50021">
    <property type="entry name" value="CH"/>
    <property type="match status" value="1"/>
</dbReference>
<evidence type="ECO:0000259" key="17">
    <source>
        <dbReference type="PROSITE" id="PS50135"/>
    </source>
</evidence>
<keyword evidence="5" id="KW-0479">Metal-binding</keyword>
<protein>
    <submittedName>
        <fullName evidence="21">Dystrophin</fullName>
    </submittedName>
</protein>
<accession>A0A158Q3F5</accession>
<dbReference type="InterPro" id="IPR001715">
    <property type="entry name" value="CH_dom"/>
</dbReference>
<feature type="coiled-coil region" evidence="13">
    <location>
        <begin position="1192"/>
        <end position="1255"/>
    </location>
</feature>
<dbReference type="GO" id="GO:0050804">
    <property type="term" value="P:modulation of chemical synaptic transmission"/>
    <property type="evidence" value="ECO:0007669"/>
    <property type="project" value="UniProtKB-ARBA"/>
</dbReference>
<dbReference type="GO" id="GO:0005856">
    <property type="term" value="C:cytoskeleton"/>
    <property type="evidence" value="ECO:0007669"/>
    <property type="project" value="UniProtKB-SubCell"/>
</dbReference>
<keyword evidence="9" id="KW-0472">Membrane</keyword>
<dbReference type="GO" id="GO:0046716">
    <property type="term" value="P:muscle cell cellular homeostasis"/>
    <property type="evidence" value="ECO:0007669"/>
    <property type="project" value="UniProtKB-ARBA"/>
</dbReference>
<dbReference type="InterPro" id="IPR011992">
    <property type="entry name" value="EF-hand-dom_pair"/>
</dbReference>
<gene>
    <name evidence="18" type="ORF">DME_LOCUS6655</name>
</gene>
<dbReference type="Gene3D" id="1.10.418.10">
    <property type="entry name" value="Calponin-like domain"/>
    <property type="match status" value="2"/>
</dbReference>
<dbReference type="CDD" id="cd00201">
    <property type="entry name" value="WW"/>
    <property type="match status" value="1"/>
</dbReference>
<name>A0A158Q3F5_DRAME</name>
<feature type="coiled-coil region" evidence="13">
    <location>
        <begin position="1372"/>
        <end position="1427"/>
    </location>
</feature>
<evidence type="ECO:0000256" key="10">
    <source>
        <dbReference type="ARBA" id="ARBA00023203"/>
    </source>
</evidence>
<feature type="coiled-coil region" evidence="13">
    <location>
        <begin position="3478"/>
        <end position="3509"/>
    </location>
</feature>
<dbReference type="GO" id="GO:0016010">
    <property type="term" value="C:dystrophin-associated glycoprotein complex"/>
    <property type="evidence" value="ECO:0007669"/>
    <property type="project" value="UniProtKB-ARBA"/>
</dbReference>
<dbReference type="GO" id="GO:0008270">
    <property type="term" value="F:zinc ion binding"/>
    <property type="evidence" value="ECO:0007669"/>
    <property type="project" value="UniProtKB-KW"/>
</dbReference>
<dbReference type="InterPro" id="IPR018159">
    <property type="entry name" value="Spectrin/alpha-actinin"/>
</dbReference>
<sequence>MLEDGDRCDVEQQLMFIGGSAVKTKKDEKKEKKTEKDERNEMQEGMFIRWANAILPDSAVKELSDIVEGKFLADFVNLITSKSINVTGSRAQDIANALQEIDNEERFSQINVNELVEKNSRALCLLCWQFVQIFWKRFAPEADRDRKLIEVIKGWCDERLKGFDEIQINDFTSSWRDGYAINALILSYDNKLFNMDDVRNMRRDERIEHAMDIAYHFLNVPHIINPKDFRSEYLDTKNVVCYLMMLYLAICARSPAVDERKLQLNLKKLEMPAVSSASLASSPQTPQMQPNFLIIDPVDAKPAECEHPQMSSISEESQPVNISNKVKMTTTPERQPSPRRSEHRLAATGSHSIEKDEHFSRQSSASSQRSRKSRKSLDEIVSEYQLCLEQVMAWLREAEEQTNSLGSIEQEDVEVVKAQFKEHEQFMQSLTESQDSVGRVLHRGNVICQKLDDEQNMSLLSQLKLVNAKWERVREIAMNRQNLLLEKLNSLQIQQLEGIKNWMNAMEEEIRRSRSISLDVDEIETLIKEHKIIREKIENEQKIVQKLSTFLAVVDETETPFPYDEIEKVLNSIGERWMAICEWAENRARKLDDLPQLIQNYLKTYKNLSEWLNIRENEMAKLRPVSELKNEIEIFEQVECLQNLESALEAGHEDFISLSQLATEILSKFDDTSENNSAKLVREQIDEITQRWDTIVSNIDKYSCMLVKSGKADAKRPDKANSDEEDSSICTTNKITAEESEPNDIVEMIKPSTVQFTSFEQVGSVINQENCSDEKNSAKNLSPVDIFISNLQRVSDDLQPLVDWAYTFDIRNYSDDVRNIIEHCQNQLREIKNQESRVNELHAELDRLHNLDIDSKQLHFANEKFEKFTKKWSIVVTKISDTLNSLSARESFINSRDLNDENDRILVELQNFFDTANTIVINCAQISVNEREVRLRKLNEQILAQNKNIAFLEANHLDKTKVEMLKNRFTELKESMLALQEGTSLMIRLEDYLQRSVPPFGDIEQLTVEFGCGQELLEILKKIKYRENNMEKLEILSVGKHNTIKELLNRTKRWNEKGAVVQGILNEFTERFRSLKKDPTDLPELLRLFRKLRSDYENSRTIQKDYGDLADETLSYISCNNIPNRDKALNDVKNAIVSSNNTWKEFEEEIDENINILEKEHKKLQQKAIRNFRQHLDDLKAAISASYEATDAEEFSEHLDNLERLYDAIVNENSKIGDECQLMDEVFIKQFNELKDDYESISQNAKERIDLLETAVKGCEQFDTSLAECQAWCNHVNQILSCRASNDINALDVPHEYKNAFAERRLISLLQSEFDECDGCLKNLRNFINKDTANWSSPNRLQLQLDHLSNQFDELLAKFMEFKQPIRLEENAERLCREAADLENNLDDLVDIEADNMMEALDQLMEIERREAKIETYLQELKESQKLLINDGILMEPNEAEMNKKLAEIAMRLTIIADRRTGVMKRLEKCCALFEQLKGKLSEISNNLAILEINYDRNETNHEILEAHEYELKKIDDLISSVDEICQELQHESIKINEMEIDEQKKHLKIIKNRILSHIGSMEEIDDNQDSNLKQLENLYSKLLHSIKEMEDIEDIENLLGALENNRLGKDTFCEKYKRLVKPGDPQETKFSSMIFEVEKRWNALERKCKQQRNPPSQPKVSPPPLPDIVVGGDFRNQVCALHDIFKISERYLDFDRYPVSSTSEWSDRIKTVDDWLLSYSDVLKEILEIGRKLASNGRMELDVHDALEKLDKVVDLANLVESKVKANKVQLVAVHAKTEALIHDIQTMDEVLEQLNARDLTDPTIANATRRDLLDRQSQINQLQRKCEEIYQDFPCLSLNQVDSSMDSLLEKIETVETVINRSLKKGEDSDNGVEVSVVFDDAYPTNCEPDALSLTSIGPLSLALEVQETEDERSRLEYIIPVPSTAPEIKIDVVPSSDSFYFEMDQIEEILNECKPMPYDSLAADLETVQAIEDRLNKVDDAIIKSQMTMDLLEFEAARDRLNSLRILYDEKMKELKEKMDIWKSIQSYFEACDEHLAEIDKILDDVDSRNKSPEIGELETITIDLEDHLQRTLGQIQHTSVKVETIFPEMSDNIAEQIRKRLHGLGDEWKKREDKIHQKRKRLDERLADESELNNEIELLEFWCDETETECATMVNSLNVVAVEELSCRIQVERLAEFESKRENLRNIERLKDQILTAQFVEPSAKHRTRRLVSELGKRISSVRVDLAERKVALNALSKKSQDFSNDLSTISDFCKQCDKALDIVENAKIFVPSGTELDNVRVKENEMEEIFDSLKVRWSDALTEELPPDAKHCLMIEEVFKKYERTKERLQAAALLPTLAYDSSSAAEVAVSEAGASDEAVVESEAVLESEAAISEPVVASEFVSSSEYGTLNNSLVPEEPVVPALSSREQKLMDSIVQFNHWLYEIERDASITVDIIDVQGIRSAVNKMQSFIDQLKLRHLDIIRILDESQSKMIRDKAELTLGEWNRVISECQRRKCVLNKMVDDSRLWDQLRCSVQLWLTDAQERLNEGISVNAATENALVTEITSLEEMVNKVDEMREKMAELNNRSDALLDEFRVDEGHNLSHITSKMNTLWSRFNDNLRIRRAILEAALRSKSNFRSALSQLELWMDRIELSVDELEQATSNMQSLKNSVKRKRWNEAEKSIRIDIDAHKDIFHSVDEMGHQIMRGVDDMKEKERLGERLNHIEMRWKKILSFAGNIKTRLENAEEEWEKLISNLSENLFWTESQSNAIINEGPVGGSLARVQQQNQFIKNLEREIYRRQKEIDISITLARSYLMQHDLRPRIHTPSALSVESVQEQDKEAAELRRVGIQIKSDSDKLEKMWVELKTQVEAWSKIIDDAHEKMEKLASAVAECQLALSNMESKMELIKPVEELRLEELMSAVDECDKLKECLARTRIHIDDANDWSGQLLASDVELDAEPTAQIKSVNDRLNKLKADLKIRVAALERAVTDFGPSSQHFLMNSVQPPWQRAVSSTNHLPYYINHETELTQWDHPIMVKVIGELSNFNQIKFCAYRTAMKLRALQKRLCLDLLSLQELDCKLQPLDAKWGEQRLAIKDAVMCLMPLFESAHGKFPNLIRSVPLAVDLFLNFLLNVYDPARDGTLRTISFKVALVTLCNANLVDKYKYFYHLVSSSDGMDQKRLALLLYDIIQIPKFLGEAAAFGGSNVEPSVRSCFETTKFSRAIKIDEFLAWLKKEPQSIVWLPVMHRLANAEFAKHQAKCNICKMFPIIGLRYRCLQCFNIDLCQNCFFSQRIAKNHKLTHPMQEYCLPTTSGEDVRDFGIMVRNKFRSRSRSRIGYLPVQTVDEGVPIETINVAPSCPLTEPLHNRMHLCSQRLWRIRREDTTSQQLMPETIEDVGRMELKSPLQLLSQVDQMHKEELDQVLHKLQHENRELKKEIERRKNSVGIASTPNLNYSARKCDGSMASGRSVPSLPSSADEQLLREAYLLRQHKERLEQRSRILEEQNRQLEMQLARLRTQSGMENGENIVSGDDKEFSAASEEDEGIEYDSRPNRMNSLIASVDQLGRAMESLVVSVVNVDDSNDDEDTLNENN</sequence>
<dbReference type="SUPFAM" id="SSF46966">
    <property type="entry name" value="Spectrin repeat"/>
    <property type="match status" value="9"/>
</dbReference>
<reference evidence="18 20" key="2">
    <citation type="submission" date="2018-11" db="EMBL/GenBank/DDBJ databases">
        <authorList>
            <consortium name="Pathogen Informatics"/>
        </authorList>
    </citation>
    <scope>NUCLEOTIDE SEQUENCE [LARGE SCALE GENOMIC DNA]</scope>
</reference>
<dbReference type="Gene3D" id="1.10.238.10">
    <property type="entry name" value="EF-hand"/>
    <property type="match status" value="2"/>
</dbReference>
<dbReference type="SUPFAM" id="SSF57850">
    <property type="entry name" value="RING/U-box"/>
    <property type="match status" value="1"/>
</dbReference>
<dbReference type="Gene3D" id="6.10.140.70">
    <property type="match status" value="1"/>
</dbReference>
<comment type="subcellular location">
    <subcellularLocation>
        <location evidence="2">Cell membrane</location>
        <location evidence="2">Sarcolemma</location>
        <topology evidence="2">Peripheral membrane protein</topology>
        <orientation evidence="2">Cytoplasmic side</orientation>
    </subcellularLocation>
    <subcellularLocation>
        <location evidence="1">Cytoplasm</location>
        <location evidence="1">Cytoskeleton</location>
    </subcellularLocation>
</comment>
<dbReference type="Pfam" id="PF00569">
    <property type="entry name" value="ZZ"/>
    <property type="match status" value="1"/>
</dbReference>
<evidence type="ECO:0000256" key="9">
    <source>
        <dbReference type="ARBA" id="ARBA00023136"/>
    </source>
</evidence>
<evidence type="ECO:0000256" key="13">
    <source>
        <dbReference type="SAM" id="Coils"/>
    </source>
</evidence>
<evidence type="ECO:0000256" key="7">
    <source>
        <dbReference type="ARBA" id="ARBA00022833"/>
    </source>
</evidence>
<dbReference type="Pfam" id="PF00435">
    <property type="entry name" value="Spectrin"/>
    <property type="match status" value="2"/>
</dbReference>
<dbReference type="Gene3D" id="3.30.60.90">
    <property type="match status" value="1"/>
</dbReference>
<dbReference type="InterPro" id="IPR015154">
    <property type="entry name" value="EF-hand_dom_typ2"/>
</dbReference>
<evidence type="ECO:0000313" key="20">
    <source>
        <dbReference type="Proteomes" id="UP000274756"/>
    </source>
</evidence>
<keyword evidence="20" id="KW-1185">Reference proteome</keyword>
<dbReference type="CDD" id="cd16242">
    <property type="entry name" value="EFh_DMD_like"/>
    <property type="match status" value="1"/>
</dbReference>
<dbReference type="Pfam" id="PF09069">
    <property type="entry name" value="EF-hand_3"/>
    <property type="match status" value="1"/>
</dbReference>
<dbReference type="Gene3D" id="1.20.58.60">
    <property type="match status" value="6"/>
</dbReference>
<evidence type="ECO:0000256" key="5">
    <source>
        <dbReference type="ARBA" id="ARBA00022723"/>
    </source>
</evidence>
<dbReference type="PROSITE" id="PS01159">
    <property type="entry name" value="WW_DOMAIN_1"/>
    <property type="match status" value="1"/>
</dbReference>
<evidence type="ECO:0000256" key="1">
    <source>
        <dbReference type="ARBA" id="ARBA00004245"/>
    </source>
</evidence>
<proteinExistence type="predicted"/>
<dbReference type="InterPro" id="IPR050774">
    <property type="entry name" value="KCMF1/Dystrophin"/>
</dbReference>
<feature type="region of interest" description="Disordered" evidence="14">
    <location>
        <begin position="713"/>
        <end position="733"/>
    </location>
</feature>
<dbReference type="SUPFAM" id="SSF51045">
    <property type="entry name" value="WW domain"/>
    <property type="match status" value="1"/>
</dbReference>
<dbReference type="SMART" id="SM00150">
    <property type="entry name" value="SPEC"/>
    <property type="match status" value="8"/>
</dbReference>
<evidence type="ECO:0000256" key="2">
    <source>
        <dbReference type="ARBA" id="ARBA00004278"/>
    </source>
</evidence>
<dbReference type="GO" id="GO:0099536">
    <property type="term" value="P:synaptic signaling"/>
    <property type="evidence" value="ECO:0007669"/>
    <property type="project" value="TreeGrafter"/>
</dbReference>
<dbReference type="Proteomes" id="UP000274756">
    <property type="component" value="Unassembled WGS sequence"/>
</dbReference>
<dbReference type="InterPro" id="IPR002017">
    <property type="entry name" value="Spectrin_repeat"/>
</dbReference>
<dbReference type="PROSITE" id="PS50020">
    <property type="entry name" value="WW_DOMAIN_2"/>
    <property type="match status" value="1"/>
</dbReference>
<dbReference type="SMART" id="SM00033">
    <property type="entry name" value="CH"/>
    <property type="match status" value="2"/>
</dbReference>
<feature type="coiled-coil region" evidence="13">
    <location>
        <begin position="2639"/>
        <end position="2666"/>
    </location>
</feature>
<dbReference type="InterPro" id="IPR015153">
    <property type="entry name" value="EF-hand_dom_typ1"/>
</dbReference>
<keyword evidence="13" id="KW-0175">Coiled coil</keyword>
<dbReference type="EMBL" id="UYYG01001156">
    <property type="protein sequence ID" value="VDN56682.1"/>
    <property type="molecule type" value="Genomic_DNA"/>
</dbReference>
<evidence type="ECO:0000259" key="15">
    <source>
        <dbReference type="PROSITE" id="PS50020"/>
    </source>
</evidence>
<dbReference type="Pfam" id="PF00397">
    <property type="entry name" value="WW"/>
    <property type="match status" value="1"/>
</dbReference>
<feature type="compositionally biased region" description="Basic and acidic residues" evidence="14">
    <location>
        <begin position="713"/>
        <end position="722"/>
    </location>
</feature>
<keyword evidence="4" id="KW-0963">Cytoplasm</keyword>
<dbReference type="WBParaSite" id="DME_0000229501-mRNA-1">
    <property type="protein sequence ID" value="DME_0000229501-mRNA-1"/>
    <property type="gene ID" value="DME_0000229501"/>
</dbReference>
<dbReference type="SUPFAM" id="SSF47473">
    <property type="entry name" value="EF-hand"/>
    <property type="match status" value="2"/>
</dbReference>
<evidence type="ECO:0000256" key="3">
    <source>
        <dbReference type="ARBA" id="ARBA00022475"/>
    </source>
</evidence>
<dbReference type="InterPro" id="IPR056503">
    <property type="entry name" value="Spectrin_Dys-1"/>
</dbReference>
<keyword evidence="3" id="KW-1003">Cell membrane</keyword>
<feature type="domain" description="ZZ-type" evidence="17">
    <location>
        <begin position="3246"/>
        <end position="3302"/>
    </location>
</feature>
<feature type="region of interest" description="Disordered" evidence="14">
    <location>
        <begin position="327"/>
        <end position="375"/>
    </location>
</feature>
<dbReference type="STRING" id="318479.A0A158Q3F5"/>
<dbReference type="PROSITE" id="PS01357">
    <property type="entry name" value="ZF_ZZ_1"/>
    <property type="match status" value="1"/>
</dbReference>
<evidence type="ECO:0000256" key="8">
    <source>
        <dbReference type="ARBA" id="ARBA00022837"/>
    </source>
</evidence>
<dbReference type="Gene3D" id="2.20.70.10">
    <property type="match status" value="1"/>
</dbReference>
<dbReference type="InterPro" id="IPR043145">
    <property type="entry name" value="Znf_ZZ_sf"/>
</dbReference>
<dbReference type="InterPro" id="IPR001202">
    <property type="entry name" value="WW_dom"/>
</dbReference>
<evidence type="ECO:0000313" key="21">
    <source>
        <dbReference type="WBParaSite" id="DME_0000229501-mRNA-1"/>
    </source>
</evidence>
<dbReference type="GO" id="GO:0003779">
    <property type="term" value="F:actin binding"/>
    <property type="evidence" value="ECO:0007669"/>
    <property type="project" value="UniProtKB-KW"/>
</dbReference>
<dbReference type="PANTHER" id="PTHR12268">
    <property type="entry name" value="E3 UBIQUITIN-PROTEIN LIGASE KCMF1"/>
    <property type="match status" value="1"/>
</dbReference>
<feature type="domain" description="WW" evidence="15">
    <location>
        <begin position="2992"/>
        <end position="3026"/>
    </location>
</feature>
<evidence type="ECO:0000256" key="4">
    <source>
        <dbReference type="ARBA" id="ARBA00022490"/>
    </source>
</evidence>
<dbReference type="Pfam" id="PF00307">
    <property type="entry name" value="CH"/>
    <property type="match status" value="1"/>
</dbReference>
<dbReference type="Proteomes" id="UP000038040">
    <property type="component" value="Unplaced"/>
</dbReference>
<dbReference type="InterPro" id="IPR036020">
    <property type="entry name" value="WW_dom_sf"/>
</dbReference>
<dbReference type="InterPro" id="IPR036872">
    <property type="entry name" value="CH_dom_sf"/>
</dbReference>
<evidence type="ECO:0000313" key="18">
    <source>
        <dbReference type="EMBL" id="VDN56682.1"/>
    </source>
</evidence>
<feature type="coiled-coil region" evidence="13">
    <location>
        <begin position="3407"/>
        <end position="3434"/>
    </location>
</feature>
<evidence type="ECO:0000256" key="14">
    <source>
        <dbReference type="SAM" id="MobiDB-lite"/>
    </source>
</evidence>
<dbReference type="GO" id="GO:0005737">
    <property type="term" value="C:cytoplasm"/>
    <property type="evidence" value="ECO:0007669"/>
    <property type="project" value="UniProtKB-ARBA"/>
</dbReference>
<evidence type="ECO:0000259" key="16">
    <source>
        <dbReference type="PROSITE" id="PS50021"/>
    </source>
</evidence>
<dbReference type="GO" id="GO:0042383">
    <property type="term" value="C:sarcolemma"/>
    <property type="evidence" value="ECO:0007669"/>
    <property type="project" value="UniProtKB-SubCell"/>
</dbReference>
<evidence type="ECO:0000313" key="19">
    <source>
        <dbReference type="Proteomes" id="UP000038040"/>
    </source>
</evidence>
<evidence type="ECO:0000256" key="11">
    <source>
        <dbReference type="ARBA" id="ARBA00023212"/>
    </source>
</evidence>
<dbReference type="PANTHER" id="PTHR12268:SF14">
    <property type="entry name" value="DYSTROPHIN-1"/>
    <property type="match status" value="1"/>
</dbReference>
<keyword evidence="8" id="KW-0106">Calcium</keyword>
<evidence type="ECO:0000256" key="12">
    <source>
        <dbReference type="PROSITE-ProRule" id="PRU00228"/>
    </source>
</evidence>
<dbReference type="Pfam" id="PF09068">
    <property type="entry name" value="EF-hand_2"/>
    <property type="match status" value="1"/>
</dbReference>
<dbReference type="CDD" id="cd02334">
    <property type="entry name" value="ZZ_dystrophin"/>
    <property type="match status" value="1"/>
</dbReference>
<feature type="coiled-coil region" evidence="13">
    <location>
        <begin position="2554"/>
        <end position="2581"/>
    </location>
</feature>
<reference evidence="21" key="1">
    <citation type="submission" date="2016-04" db="UniProtKB">
        <authorList>
            <consortium name="WormBaseParasite"/>
        </authorList>
    </citation>
    <scope>IDENTIFICATION</scope>
</reference>
<dbReference type="GO" id="GO:0045202">
    <property type="term" value="C:synapse"/>
    <property type="evidence" value="ECO:0007669"/>
    <property type="project" value="GOC"/>
</dbReference>
<dbReference type="SMART" id="SM00291">
    <property type="entry name" value="ZnF_ZZ"/>
    <property type="match status" value="1"/>
</dbReference>
<evidence type="ECO:0000256" key="6">
    <source>
        <dbReference type="ARBA" id="ARBA00022771"/>
    </source>
</evidence>
<keyword evidence="11" id="KW-0206">Cytoskeleton</keyword>